<protein>
    <submittedName>
        <fullName evidence="1">Uncharacterized protein</fullName>
    </submittedName>
</protein>
<reference evidence="1" key="1">
    <citation type="journal article" date="2021" name="Proc. Natl. Acad. Sci. U.S.A.">
        <title>A Catalog of Tens of Thousands of Viruses from Human Metagenomes Reveals Hidden Associations with Chronic Diseases.</title>
        <authorList>
            <person name="Tisza M.J."/>
            <person name="Buck C.B."/>
        </authorList>
    </citation>
    <scope>NUCLEOTIDE SEQUENCE</scope>
    <source>
        <strain evidence="1">CtLfk13</strain>
    </source>
</reference>
<name>A0A8S5N1E3_9CAUD</name>
<sequence length="95" mass="10623">MAKLIRRGFDFSPEGIARLCSDLSVPVRLAVLNKLDLGWNETEPFEVEIEIPLDWHPHTHVLTVAVDTTTQQVTIERGVGNECFASCSRCCLAVR</sequence>
<organism evidence="1">
    <name type="scientific">Siphoviridae sp. ctLfk13</name>
    <dbReference type="NCBI Taxonomy" id="2826251"/>
    <lineage>
        <taxon>Viruses</taxon>
        <taxon>Duplodnaviria</taxon>
        <taxon>Heunggongvirae</taxon>
        <taxon>Uroviricota</taxon>
        <taxon>Caudoviricetes</taxon>
    </lineage>
</organism>
<dbReference type="EMBL" id="BK015040">
    <property type="protein sequence ID" value="DAD88422.1"/>
    <property type="molecule type" value="Genomic_DNA"/>
</dbReference>
<evidence type="ECO:0000313" key="1">
    <source>
        <dbReference type="EMBL" id="DAD88422.1"/>
    </source>
</evidence>
<proteinExistence type="predicted"/>
<accession>A0A8S5N1E3</accession>